<dbReference type="InterPro" id="IPR012337">
    <property type="entry name" value="RNaseH-like_sf"/>
</dbReference>
<sequence length="285" mass="32557">LSSAKITNRLCEMASNLSKRSHGYKRRLEAFSRKPDAVVTLLERALRAGFTADYVLMDSWFTQAPLLRELAAKGLPVIGMVKEMKQRYLVHGKRMTLREVFQSLPASNAKDIKGSLIVHTACGLQVKLVFVRNRNKKREWLAILSTDVTLDAAEIVRIYGMRWSIETFFKVTKSYLKLGTEFQGRSFDGLISHTTIVFSRYLAMEYERRQSSDDRTLGGLFFLFADEVRDLDYQTALQQLMSLFLEMSQAKTKKNTTAIFCQLQEWISGLPSYIKGLFGDLSCES</sequence>
<accession>A0A1G9HHK4</accession>
<dbReference type="GO" id="GO:0003677">
    <property type="term" value="F:DNA binding"/>
    <property type="evidence" value="ECO:0007669"/>
    <property type="project" value="InterPro"/>
</dbReference>
<evidence type="ECO:0000313" key="3">
    <source>
        <dbReference type="Proteomes" id="UP000199050"/>
    </source>
</evidence>
<dbReference type="RefSeq" id="WP_139172146.1">
    <property type="nucleotide sequence ID" value="NZ_FNDX01000076.1"/>
</dbReference>
<organism evidence="2 3">
    <name type="scientific">Paenibacillus typhae</name>
    <dbReference type="NCBI Taxonomy" id="1174501"/>
    <lineage>
        <taxon>Bacteria</taxon>
        <taxon>Bacillati</taxon>
        <taxon>Bacillota</taxon>
        <taxon>Bacilli</taxon>
        <taxon>Bacillales</taxon>
        <taxon>Paenibacillaceae</taxon>
        <taxon>Paenibacillus</taxon>
    </lineage>
</organism>
<protein>
    <submittedName>
        <fullName evidence="2">Transposase DDE domain-containing protein</fullName>
    </submittedName>
</protein>
<feature type="domain" description="Transposase IS4-like" evidence="1">
    <location>
        <begin position="37"/>
        <end position="188"/>
    </location>
</feature>
<dbReference type="Gene3D" id="3.90.350.10">
    <property type="entry name" value="Transposase Inhibitor Protein From Tn5, Chain A, domain 1"/>
    <property type="match status" value="1"/>
</dbReference>
<dbReference type="STRING" id="1174501.SAMN05216192_17618"/>
<dbReference type="Pfam" id="PF01609">
    <property type="entry name" value="DDE_Tnp_1"/>
    <property type="match status" value="1"/>
</dbReference>
<dbReference type="OrthoDB" id="29496at2"/>
<dbReference type="GO" id="GO:0004803">
    <property type="term" value="F:transposase activity"/>
    <property type="evidence" value="ECO:0007669"/>
    <property type="project" value="InterPro"/>
</dbReference>
<dbReference type="Proteomes" id="UP000199050">
    <property type="component" value="Unassembled WGS sequence"/>
</dbReference>
<gene>
    <name evidence="2" type="ORF">SAMN05216192_17618</name>
</gene>
<dbReference type="InterPro" id="IPR002559">
    <property type="entry name" value="Transposase_11"/>
</dbReference>
<proteinExistence type="predicted"/>
<dbReference type="EMBL" id="FNDX01000076">
    <property type="protein sequence ID" value="SDL12365.1"/>
    <property type="molecule type" value="Genomic_DNA"/>
</dbReference>
<dbReference type="GO" id="GO:0006313">
    <property type="term" value="P:DNA transposition"/>
    <property type="evidence" value="ECO:0007669"/>
    <property type="project" value="InterPro"/>
</dbReference>
<evidence type="ECO:0000259" key="1">
    <source>
        <dbReference type="Pfam" id="PF01609"/>
    </source>
</evidence>
<reference evidence="3" key="1">
    <citation type="submission" date="2016-10" db="EMBL/GenBank/DDBJ databases">
        <authorList>
            <person name="Varghese N."/>
            <person name="Submissions S."/>
        </authorList>
    </citation>
    <scope>NUCLEOTIDE SEQUENCE [LARGE SCALE GENOMIC DNA]</scope>
    <source>
        <strain evidence="3">CGMCC 1.11012</strain>
    </source>
</reference>
<evidence type="ECO:0000313" key="2">
    <source>
        <dbReference type="EMBL" id="SDL12365.1"/>
    </source>
</evidence>
<keyword evidence="3" id="KW-1185">Reference proteome</keyword>
<feature type="non-terminal residue" evidence="2">
    <location>
        <position position="1"/>
    </location>
</feature>
<dbReference type="SUPFAM" id="SSF53098">
    <property type="entry name" value="Ribonuclease H-like"/>
    <property type="match status" value="1"/>
</dbReference>
<dbReference type="AlphaFoldDB" id="A0A1G9HHK4"/>
<name>A0A1G9HHK4_9BACL</name>